<evidence type="ECO:0000313" key="4">
    <source>
        <dbReference type="Proteomes" id="UP000823405"/>
    </source>
</evidence>
<dbReference type="Proteomes" id="UP000823405">
    <property type="component" value="Unassembled WGS sequence"/>
</dbReference>
<dbReference type="InterPro" id="IPR050910">
    <property type="entry name" value="JMJD6_ArgDemeth/LysHydrox"/>
</dbReference>
<dbReference type="AlphaFoldDB" id="A0A9P6RC79"/>
<dbReference type="EMBL" id="JAAAIN010000422">
    <property type="protein sequence ID" value="KAG0314743.1"/>
    <property type="molecule type" value="Genomic_DNA"/>
</dbReference>
<sequence>MAFAPITMELDDPARSASLGSLHVLPDSLLIECILTLVGPKALLSLALTSRYLNAFARNNYVWKRLFFDCRDRNSTRIVFRGSWFLTYLFPTPEHDEACSNYPLVKHPLPVQGDFHSSPRPIALENYDELDLETFDRRYRYPNRPLMIQNSGVEQWPAWEQWTLDAIAAKHGDTLFRVSNIESNTEPSFKMTFQDFLHYIRYNSDTDPLYLFDPYFADTVPEMDTAYKVPKYFKFDYFSLLEGESRPPYRWLLVGPQRTGAPWHIDPSGTSAWNTLLSGHKRWALQTIYVPSGWWHMVINMDDTVAVTHNFADEANLLHVKGSLLSDSDEKTQLKRWELLEKEICSRRPDLIPALTFRSDELLIPGLVDKEPLLLDVDSAASLSTWRNRAQDVLLRAGITVDVNDVKPVIGGRNICFLAEGTFVKFFTPYQDGLPSFLSEVAVNQLLMDDNPSSPGKRKRDSNSPTLSSPRMLGYGYYSESSSESAPPPVGEGQGGGGAAAVQWRRPYIITEAVSDVSLSVDYHTLNLENKTLPPKILSISQQAIPNRLKSAMLNHTRWRLFPKHLLDLLEDYLPTTASDLFNPQELSEGGRGDIVASLVHGDVNPSNILGTEPLPSFYSGWKTTFNSMAASSGGSSGSDTFKYFARRREAKMAAAATSTSDGEVPGPALIIHPIRSPGSQLIRSTDSTFIPFTRSLGLLPASTTDTTTDTTTDITATAAPQSLRRHSSTSQEPISPPTFKPTTMIDFGDALVQSDPLIDYISVFVTILNGRRDSPEILEVLLKSWRQCCQAHHKACGTHPQQQQQQQTEGVAGGTDVGTGAAVISLARRCMWHVLLWPSEGLAIHLTHCVPEIGEMNTWEEVEQALFGWWSSL</sequence>
<proteinExistence type="predicted"/>
<evidence type="ECO:0000259" key="2">
    <source>
        <dbReference type="PROSITE" id="PS51184"/>
    </source>
</evidence>
<protein>
    <recommendedName>
        <fullName evidence="2">JmjC domain-containing protein</fullName>
    </recommendedName>
</protein>
<dbReference type="PANTHER" id="PTHR12480">
    <property type="entry name" value="ARGININE DEMETHYLASE AND LYSYL-HYDROXYLASE JMJD"/>
    <property type="match status" value="1"/>
</dbReference>
<evidence type="ECO:0000313" key="3">
    <source>
        <dbReference type="EMBL" id="KAG0314743.1"/>
    </source>
</evidence>
<accession>A0A9P6RC79</accession>
<reference evidence="3" key="1">
    <citation type="journal article" date="2020" name="Fungal Divers.">
        <title>Resolving the Mortierellaceae phylogeny through synthesis of multi-gene phylogenetics and phylogenomics.</title>
        <authorList>
            <person name="Vandepol N."/>
            <person name="Liber J."/>
            <person name="Desiro A."/>
            <person name="Na H."/>
            <person name="Kennedy M."/>
            <person name="Barry K."/>
            <person name="Grigoriev I.V."/>
            <person name="Miller A.N."/>
            <person name="O'Donnell K."/>
            <person name="Stajich J.E."/>
            <person name="Bonito G."/>
        </authorList>
    </citation>
    <scope>NUCLEOTIDE SEQUENCE</scope>
    <source>
        <strain evidence="3">NVP60</strain>
    </source>
</reference>
<organism evidence="3 4">
    <name type="scientific">Linnemannia gamsii</name>
    <dbReference type="NCBI Taxonomy" id="64522"/>
    <lineage>
        <taxon>Eukaryota</taxon>
        <taxon>Fungi</taxon>
        <taxon>Fungi incertae sedis</taxon>
        <taxon>Mucoromycota</taxon>
        <taxon>Mortierellomycotina</taxon>
        <taxon>Mortierellomycetes</taxon>
        <taxon>Mortierellales</taxon>
        <taxon>Mortierellaceae</taxon>
        <taxon>Linnemannia</taxon>
    </lineage>
</organism>
<gene>
    <name evidence="3" type="ORF">BGZ97_008997</name>
</gene>
<evidence type="ECO:0000256" key="1">
    <source>
        <dbReference type="SAM" id="MobiDB-lite"/>
    </source>
</evidence>
<dbReference type="SUPFAM" id="SSF51197">
    <property type="entry name" value="Clavaminate synthase-like"/>
    <property type="match status" value="1"/>
</dbReference>
<feature type="region of interest" description="Disordered" evidence="1">
    <location>
        <begin position="449"/>
        <end position="498"/>
    </location>
</feature>
<feature type="region of interest" description="Disordered" evidence="1">
    <location>
        <begin position="719"/>
        <end position="741"/>
    </location>
</feature>
<dbReference type="Gene3D" id="1.20.1280.50">
    <property type="match status" value="1"/>
</dbReference>
<dbReference type="SUPFAM" id="SSF81383">
    <property type="entry name" value="F-box domain"/>
    <property type="match status" value="1"/>
</dbReference>
<dbReference type="SMART" id="SM00558">
    <property type="entry name" value="JmjC"/>
    <property type="match status" value="1"/>
</dbReference>
<dbReference type="PANTHER" id="PTHR12480:SF35">
    <property type="entry name" value="TRANSCRIPTION FACTOR JUMONJI, JMJC DOMAIN-CONTAINING PROTEIN"/>
    <property type="match status" value="1"/>
</dbReference>
<dbReference type="OrthoDB" id="424465at2759"/>
<dbReference type="InterPro" id="IPR036047">
    <property type="entry name" value="F-box-like_dom_sf"/>
</dbReference>
<keyword evidence="4" id="KW-1185">Reference proteome</keyword>
<dbReference type="InterPro" id="IPR001810">
    <property type="entry name" value="F-box_dom"/>
</dbReference>
<comment type="caution">
    <text evidence="3">The sequence shown here is derived from an EMBL/GenBank/DDBJ whole genome shotgun (WGS) entry which is preliminary data.</text>
</comment>
<dbReference type="GO" id="GO:0005737">
    <property type="term" value="C:cytoplasm"/>
    <property type="evidence" value="ECO:0007669"/>
    <property type="project" value="TreeGrafter"/>
</dbReference>
<feature type="domain" description="JmjC" evidence="2">
    <location>
        <begin position="156"/>
        <end position="328"/>
    </location>
</feature>
<feature type="compositionally biased region" description="Low complexity" evidence="1">
    <location>
        <begin position="474"/>
        <end position="485"/>
    </location>
</feature>
<name>A0A9P6RC79_9FUNG</name>
<dbReference type="InterPro" id="IPR003347">
    <property type="entry name" value="JmjC_dom"/>
</dbReference>
<dbReference type="Gene3D" id="2.60.120.650">
    <property type="entry name" value="Cupin"/>
    <property type="match status" value="2"/>
</dbReference>
<dbReference type="PROSITE" id="PS51184">
    <property type="entry name" value="JMJC"/>
    <property type="match status" value="1"/>
</dbReference>
<dbReference type="Pfam" id="PF12937">
    <property type="entry name" value="F-box-like"/>
    <property type="match status" value="1"/>
</dbReference>